<keyword evidence="2" id="KW-1185">Reference proteome</keyword>
<protein>
    <submittedName>
        <fullName evidence="1">Uncharacterized protein</fullName>
    </submittedName>
</protein>
<evidence type="ECO:0000313" key="2">
    <source>
        <dbReference type="Proteomes" id="UP000324748"/>
    </source>
</evidence>
<dbReference type="AlphaFoldDB" id="A0A5B0MAV3"/>
<organism evidence="1 2">
    <name type="scientific">Puccinia graminis f. sp. tritici</name>
    <dbReference type="NCBI Taxonomy" id="56615"/>
    <lineage>
        <taxon>Eukaryota</taxon>
        <taxon>Fungi</taxon>
        <taxon>Dikarya</taxon>
        <taxon>Basidiomycota</taxon>
        <taxon>Pucciniomycotina</taxon>
        <taxon>Pucciniomycetes</taxon>
        <taxon>Pucciniales</taxon>
        <taxon>Pucciniaceae</taxon>
        <taxon>Puccinia</taxon>
    </lineage>
</organism>
<dbReference type="Proteomes" id="UP000324748">
    <property type="component" value="Unassembled WGS sequence"/>
</dbReference>
<evidence type="ECO:0000313" key="1">
    <source>
        <dbReference type="EMBL" id="KAA1073812.1"/>
    </source>
</evidence>
<proteinExistence type="predicted"/>
<name>A0A5B0MAV3_PUCGR</name>
<reference evidence="1 2" key="1">
    <citation type="submission" date="2019-05" db="EMBL/GenBank/DDBJ databases">
        <title>Emergence of the Ug99 lineage of the wheat stem rust pathogen through somatic hybridization.</title>
        <authorList>
            <person name="Li F."/>
            <person name="Upadhyaya N.M."/>
            <person name="Sperschneider J."/>
            <person name="Matny O."/>
            <person name="Nguyen-Phuc H."/>
            <person name="Mago R."/>
            <person name="Raley C."/>
            <person name="Miller M.E."/>
            <person name="Silverstein K.A.T."/>
            <person name="Henningsen E."/>
            <person name="Hirsch C.D."/>
            <person name="Visser B."/>
            <person name="Pretorius Z.A."/>
            <person name="Steffenson B.J."/>
            <person name="Schwessinger B."/>
            <person name="Dodds P.N."/>
            <person name="Figueroa M."/>
        </authorList>
    </citation>
    <scope>NUCLEOTIDE SEQUENCE [LARGE SCALE GENOMIC DNA]</scope>
    <source>
        <strain evidence="1">21-0</strain>
    </source>
</reference>
<sequence length="71" mass="8057">MWFGNPIKNQLNLIHTTKLAPGISKSPVDSTDWPITTPGPSRCLIVPTQRARMVAPQRQKNWLLSCWSICR</sequence>
<dbReference type="EMBL" id="VSWC01000158">
    <property type="protein sequence ID" value="KAA1073812.1"/>
    <property type="molecule type" value="Genomic_DNA"/>
</dbReference>
<gene>
    <name evidence="1" type="ORF">PGT21_026154</name>
</gene>
<accession>A0A5B0MAV3</accession>
<comment type="caution">
    <text evidence="1">The sequence shown here is derived from an EMBL/GenBank/DDBJ whole genome shotgun (WGS) entry which is preliminary data.</text>
</comment>